<proteinExistence type="predicted"/>
<evidence type="ECO:0000259" key="1">
    <source>
        <dbReference type="SMART" id="SM00065"/>
    </source>
</evidence>
<dbReference type="SMART" id="SM00065">
    <property type="entry name" value="GAF"/>
    <property type="match status" value="1"/>
</dbReference>
<dbReference type="EMBL" id="JABBFX010000001">
    <property type="protein sequence ID" value="NML44573.1"/>
    <property type="molecule type" value="Genomic_DNA"/>
</dbReference>
<comment type="caution">
    <text evidence="2">The sequence shown here is derived from an EMBL/GenBank/DDBJ whole genome shotgun (WGS) entry which is preliminary data.</text>
</comment>
<dbReference type="InterPro" id="IPR003018">
    <property type="entry name" value="GAF"/>
</dbReference>
<name>A0A848H7R3_9BURK</name>
<evidence type="ECO:0000313" key="3">
    <source>
        <dbReference type="Proteomes" id="UP000541185"/>
    </source>
</evidence>
<feature type="domain" description="GAF" evidence="1">
    <location>
        <begin position="31"/>
        <end position="184"/>
    </location>
</feature>
<dbReference type="Gene3D" id="3.30.450.40">
    <property type="match status" value="1"/>
</dbReference>
<gene>
    <name evidence="2" type="ORF">HHL11_12475</name>
</gene>
<dbReference type="RefSeq" id="WP_169418693.1">
    <property type="nucleotide sequence ID" value="NZ_JABBFX010000001.1"/>
</dbReference>
<dbReference type="AlphaFoldDB" id="A0A848H7R3"/>
<evidence type="ECO:0000313" key="2">
    <source>
        <dbReference type="EMBL" id="NML44573.1"/>
    </source>
</evidence>
<dbReference type="Pfam" id="PF13185">
    <property type="entry name" value="GAF_2"/>
    <property type="match status" value="1"/>
</dbReference>
<reference evidence="2 3" key="1">
    <citation type="submission" date="2020-04" db="EMBL/GenBank/DDBJ databases">
        <title>Ramlibacter sp. G-1-2-2 isolated from soil.</title>
        <authorList>
            <person name="Dahal R.H."/>
        </authorList>
    </citation>
    <scope>NUCLEOTIDE SEQUENCE [LARGE SCALE GENOMIC DNA]</scope>
    <source>
        <strain evidence="2 3">G-1-2-2</strain>
    </source>
</reference>
<sequence length="188" mass="20301">MADSLDATDLRFSKLLAGQNRALQLALGGAPLSEALAVLVRTAEEQAGGRFLGSILLLDEDGKHLRHGAAPSLPDAYNQGIEGNEIGPRAGSCGTAAYFGHAIVVTDIARDPHWADFRELALQHGLRACWSTPFVARDRSVLGTLALYYREPHGPSEDDREIVKLVGNTAALIIENARLHARLQDRDD</sequence>
<organism evidence="2 3">
    <name type="scientific">Ramlibacter agri</name>
    <dbReference type="NCBI Taxonomy" id="2728837"/>
    <lineage>
        <taxon>Bacteria</taxon>
        <taxon>Pseudomonadati</taxon>
        <taxon>Pseudomonadota</taxon>
        <taxon>Betaproteobacteria</taxon>
        <taxon>Burkholderiales</taxon>
        <taxon>Comamonadaceae</taxon>
        <taxon>Ramlibacter</taxon>
    </lineage>
</organism>
<accession>A0A848H7R3</accession>
<dbReference type="Proteomes" id="UP000541185">
    <property type="component" value="Unassembled WGS sequence"/>
</dbReference>
<protein>
    <submittedName>
        <fullName evidence="2">GAF domain-containing protein</fullName>
    </submittedName>
</protein>
<dbReference type="InterPro" id="IPR029016">
    <property type="entry name" value="GAF-like_dom_sf"/>
</dbReference>
<keyword evidence="3" id="KW-1185">Reference proteome</keyword>
<dbReference type="SUPFAM" id="SSF55781">
    <property type="entry name" value="GAF domain-like"/>
    <property type="match status" value="1"/>
</dbReference>